<keyword evidence="3" id="KW-1185">Reference proteome</keyword>
<keyword evidence="1" id="KW-0812">Transmembrane</keyword>
<reference evidence="2" key="1">
    <citation type="submission" date="2021-09" db="EMBL/GenBank/DDBJ databases">
        <authorList>
            <consortium name="AG Swart"/>
            <person name="Singh M."/>
            <person name="Singh A."/>
            <person name="Seah K."/>
            <person name="Emmerich C."/>
        </authorList>
    </citation>
    <scope>NUCLEOTIDE SEQUENCE</scope>
    <source>
        <strain evidence="2">ATCC30299</strain>
    </source>
</reference>
<name>A0AAU9J3Y0_9CILI</name>
<sequence>MCKQLGVGLLFIVLVGVGAMMCAYPSEVQQKTIKFYNTKLPMVPLTNIHTIAGAFLVLSACLMITLSKHRACFLFTAMLVNIALQGNPFISGLNQGEQMIAMITLTKSIAIIGGSLLL</sequence>
<dbReference type="AlphaFoldDB" id="A0AAU9J3Y0"/>
<evidence type="ECO:0000256" key="1">
    <source>
        <dbReference type="SAM" id="Phobius"/>
    </source>
</evidence>
<dbReference type="EMBL" id="CAJZBQ010000028">
    <property type="protein sequence ID" value="CAG9321605.1"/>
    <property type="molecule type" value="Genomic_DNA"/>
</dbReference>
<keyword evidence="1" id="KW-1133">Transmembrane helix</keyword>
<feature type="transmembrane region" description="Helical" evidence="1">
    <location>
        <begin position="7"/>
        <end position="26"/>
    </location>
</feature>
<evidence type="ECO:0000313" key="3">
    <source>
        <dbReference type="Proteomes" id="UP001162131"/>
    </source>
</evidence>
<accession>A0AAU9J3Y0</accession>
<organism evidence="2 3">
    <name type="scientific">Blepharisma stoltei</name>
    <dbReference type="NCBI Taxonomy" id="1481888"/>
    <lineage>
        <taxon>Eukaryota</taxon>
        <taxon>Sar</taxon>
        <taxon>Alveolata</taxon>
        <taxon>Ciliophora</taxon>
        <taxon>Postciliodesmatophora</taxon>
        <taxon>Heterotrichea</taxon>
        <taxon>Heterotrichida</taxon>
        <taxon>Blepharismidae</taxon>
        <taxon>Blepharisma</taxon>
    </lineage>
</organism>
<feature type="transmembrane region" description="Helical" evidence="1">
    <location>
        <begin position="99"/>
        <end position="117"/>
    </location>
</feature>
<keyword evidence="1" id="KW-0472">Membrane</keyword>
<dbReference type="Proteomes" id="UP001162131">
    <property type="component" value="Unassembled WGS sequence"/>
</dbReference>
<proteinExistence type="predicted"/>
<comment type="caution">
    <text evidence="2">The sequence shown here is derived from an EMBL/GenBank/DDBJ whole genome shotgun (WGS) entry which is preliminary data.</text>
</comment>
<feature type="transmembrane region" description="Helical" evidence="1">
    <location>
        <begin position="73"/>
        <end position="93"/>
    </location>
</feature>
<feature type="transmembrane region" description="Helical" evidence="1">
    <location>
        <begin position="46"/>
        <end position="66"/>
    </location>
</feature>
<gene>
    <name evidence="2" type="ORF">BSTOLATCC_MIC28881</name>
</gene>
<protein>
    <submittedName>
        <fullName evidence="2">Uncharacterized protein</fullName>
    </submittedName>
</protein>
<evidence type="ECO:0000313" key="2">
    <source>
        <dbReference type="EMBL" id="CAG9321605.1"/>
    </source>
</evidence>